<accession>A0A6C2UAP5</accession>
<keyword evidence="6" id="KW-0328">Glycosyltransferase</keyword>
<evidence type="ECO:0000256" key="9">
    <source>
        <dbReference type="ARBA" id="ARBA00048975"/>
    </source>
</evidence>
<keyword evidence="12" id="KW-1185">Reference proteome</keyword>
<evidence type="ECO:0000256" key="6">
    <source>
        <dbReference type="ARBA" id="ARBA00022676"/>
    </source>
</evidence>
<dbReference type="EMBL" id="CAAHFG010000004">
    <property type="protein sequence ID" value="VGO17085.1"/>
    <property type="molecule type" value="Genomic_DNA"/>
</dbReference>
<comment type="catalytic activity">
    <reaction evidence="9">
        <text>a lipid X + a UDP-2-N,3-O-bis[(3R)-3-hydroxyacyl]-alpha-D-glucosamine = a lipid A disaccharide + UDP + H(+)</text>
        <dbReference type="Rhea" id="RHEA:67828"/>
        <dbReference type="ChEBI" id="CHEBI:15378"/>
        <dbReference type="ChEBI" id="CHEBI:58223"/>
        <dbReference type="ChEBI" id="CHEBI:137748"/>
        <dbReference type="ChEBI" id="CHEBI:176338"/>
        <dbReference type="ChEBI" id="CHEBI:176343"/>
        <dbReference type="EC" id="2.4.1.182"/>
    </reaction>
</comment>
<keyword evidence="4" id="KW-0444">Lipid biosynthesis</keyword>
<dbReference type="Pfam" id="PF02684">
    <property type="entry name" value="LpxB"/>
    <property type="match status" value="1"/>
</dbReference>
<dbReference type="InterPro" id="IPR003835">
    <property type="entry name" value="Glyco_trans_19"/>
</dbReference>
<dbReference type="GO" id="GO:0008915">
    <property type="term" value="F:lipid-A-disaccharide synthase activity"/>
    <property type="evidence" value="ECO:0007669"/>
    <property type="project" value="UniProtKB-UniRule"/>
</dbReference>
<proteinExistence type="predicted"/>
<dbReference type="PANTHER" id="PTHR30372">
    <property type="entry name" value="LIPID-A-DISACCHARIDE SYNTHASE"/>
    <property type="match status" value="1"/>
</dbReference>
<evidence type="ECO:0000256" key="4">
    <source>
        <dbReference type="ARBA" id="ARBA00022516"/>
    </source>
</evidence>
<evidence type="ECO:0000313" key="12">
    <source>
        <dbReference type="Proteomes" id="UP000366872"/>
    </source>
</evidence>
<dbReference type="GO" id="GO:0009245">
    <property type="term" value="P:lipid A biosynthetic process"/>
    <property type="evidence" value="ECO:0007669"/>
    <property type="project" value="UniProtKB-UniRule"/>
</dbReference>
<evidence type="ECO:0000256" key="3">
    <source>
        <dbReference type="ARBA" id="ARBA00020902"/>
    </source>
</evidence>
<keyword evidence="7" id="KW-0808">Transferase</keyword>
<dbReference type="SUPFAM" id="SSF53756">
    <property type="entry name" value="UDP-Glycosyltransferase/glycogen phosphorylase"/>
    <property type="match status" value="1"/>
</dbReference>
<dbReference type="PANTHER" id="PTHR30372:SF4">
    <property type="entry name" value="LIPID-A-DISACCHARIDE SYNTHASE, MITOCHONDRIAL-RELATED"/>
    <property type="match status" value="1"/>
</dbReference>
<reference evidence="11 12" key="1">
    <citation type="submission" date="2019-04" db="EMBL/GenBank/DDBJ databases">
        <authorList>
            <person name="Van Vliet M D."/>
        </authorList>
    </citation>
    <scope>NUCLEOTIDE SEQUENCE [LARGE SCALE GENOMIC DNA]</scope>
    <source>
        <strain evidence="11 12">F1</strain>
    </source>
</reference>
<dbReference type="Proteomes" id="UP000366872">
    <property type="component" value="Unassembled WGS sequence"/>
</dbReference>
<dbReference type="GO" id="GO:0005543">
    <property type="term" value="F:phospholipid binding"/>
    <property type="evidence" value="ECO:0007669"/>
    <property type="project" value="TreeGrafter"/>
</dbReference>
<sequence length="374" mass="41145">MVAGEVSGDLHAAGAVRAVKARSPETVFWGIGGDHLKAEGVELLQHTDRMGVMGIVEVLKQYSFFKGVLKQVLDEVDQRKPDAALLVDYPGFNLRLAAELKKRGVKVYYYISPKVWAWNKKRIPKMAQVIDRLMVIFPFEVELFEGTGLQVDFVGNPLVEQIDEFLASEPMALPWQSERLIALLPGSRRQEIERILPSILSAAKKLEAQFPDVSFLIASPNERIEKLVHEEISRCSEKPARLDVVCGHAREVMRQAEAAIVTSGTATLETALIGTPHILVYKTSAFTYWFAKSVVKISHIGLVNIIAGKTVCPELIQDEASPAAMAEQSARLMADTPEQQAMLAGYAEVRRLLGAESAAANVARIICAEARDGV</sequence>
<gene>
    <name evidence="11" type="primary">lpxB</name>
    <name evidence="11" type="ORF">PDESU_05680</name>
</gene>
<name>A0A6C2UAP5_PONDE</name>
<evidence type="ECO:0000256" key="1">
    <source>
        <dbReference type="ARBA" id="ARBA00002056"/>
    </source>
</evidence>
<evidence type="ECO:0000256" key="7">
    <source>
        <dbReference type="ARBA" id="ARBA00022679"/>
    </source>
</evidence>
<keyword evidence="8" id="KW-0443">Lipid metabolism</keyword>
<evidence type="ECO:0000256" key="2">
    <source>
        <dbReference type="ARBA" id="ARBA00012687"/>
    </source>
</evidence>
<evidence type="ECO:0000256" key="8">
    <source>
        <dbReference type="ARBA" id="ARBA00023098"/>
    </source>
</evidence>
<evidence type="ECO:0000313" key="11">
    <source>
        <dbReference type="EMBL" id="VGO17085.1"/>
    </source>
</evidence>
<keyword evidence="5" id="KW-0441">Lipid A biosynthesis</keyword>
<dbReference type="NCBIfam" id="TIGR00215">
    <property type="entry name" value="lpxB"/>
    <property type="match status" value="1"/>
</dbReference>
<protein>
    <recommendedName>
        <fullName evidence="3 10">Lipid-A-disaccharide synthase</fullName>
        <ecNumber evidence="2 10">2.4.1.182</ecNumber>
    </recommendedName>
</protein>
<evidence type="ECO:0000256" key="5">
    <source>
        <dbReference type="ARBA" id="ARBA00022556"/>
    </source>
</evidence>
<dbReference type="AlphaFoldDB" id="A0A6C2UAP5"/>
<dbReference type="GO" id="GO:0016020">
    <property type="term" value="C:membrane"/>
    <property type="evidence" value="ECO:0007669"/>
    <property type="project" value="GOC"/>
</dbReference>
<organism evidence="11 12">
    <name type="scientific">Pontiella desulfatans</name>
    <dbReference type="NCBI Taxonomy" id="2750659"/>
    <lineage>
        <taxon>Bacteria</taxon>
        <taxon>Pseudomonadati</taxon>
        <taxon>Kiritimatiellota</taxon>
        <taxon>Kiritimatiellia</taxon>
        <taxon>Kiritimatiellales</taxon>
        <taxon>Pontiellaceae</taxon>
        <taxon>Pontiella</taxon>
    </lineage>
</organism>
<evidence type="ECO:0000256" key="10">
    <source>
        <dbReference type="NCBIfam" id="TIGR00215"/>
    </source>
</evidence>
<comment type="function">
    <text evidence="1">Condensation of UDP-2,3-diacylglucosamine and 2,3-diacylglucosamine-1-phosphate to form lipid A disaccharide, a precursor of lipid A, a phosphorylated glycolipid that anchors the lipopolysaccharide to the outer membrane of the cell.</text>
</comment>
<dbReference type="EC" id="2.4.1.182" evidence="2 10"/>